<dbReference type="Proteomes" id="UP001205906">
    <property type="component" value="Unassembled WGS sequence"/>
</dbReference>
<dbReference type="Gene3D" id="1.10.10.10">
    <property type="entry name" value="Winged helix-like DNA-binding domain superfamily/Winged helix DNA-binding domain"/>
    <property type="match status" value="1"/>
</dbReference>
<dbReference type="InterPro" id="IPR009057">
    <property type="entry name" value="Homeodomain-like_sf"/>
</dbReference>
<keyword evidence="3" id="KW-0804">Transcription</keyword>
<evidence type="ECO:0000313" key="6">
    <source>
        <dbReference type="EMBL" id="MCO6049029.1"/>
    </source>
</evidence>
<evidence type="ECO:0000256" key="3">
    <source>
        <dbReference type="ARBA" id="ARBA00023163"/>
    </source>
</evidence>
<protein>
    <submittedName>
        <fullName evidence="6">MurR/RpiR family transcriptional regulator</fullName>
    </submittedName>
</protein>
<dbReference type="PANTHER" id="PTHR30514">
    <property type="entry name" value="GLUCOKINASE"/>
    <property type="match status" value="1"/>
</dbReference>
<dbReference type="InterPro" id="IPR035472">
    <property type="entry name" value="RpiR-like_SIS"/>
</dbReference>
<gene>
    <name evidence="6" type="ORF">NGM99_04390</name>
</gene>
<dbReference type="Pfam" id="PF01380">
    <property type="entry name" value="SIS"/>
    <property type="match status" value="1"/>
</dbReference>
<dbReference type="PANTHER" id="PTHR30514:SF20">
    <property type="entry name" value="TRANSCRIPTIONAL REGULATOR"/>
    <property type="match status" value="1"/>
</dbReference>
<evidence type="ECO:0000256" key="2">
    <source>
        <dbReference type="ARBA" id="ARBA00023125"/>
    </source>
</evidence>
<dbReference type="Pfam" id="PF01418">
    <property type="entry name" value="HTH_6"/>
    <property type="match status" value="1"/>
</dbReference>
<name>A0ABT1C2J2_9HYPH</name>
<keyword evidence="7" id="KW-1185">Reference proteome</keyword>
<evidence type="ECO:0000259" key="4">
    <source>
        <dbReference type="PROSITE" id="PS51071"/>
    </source>
</evidence>
<dbReference type="InterPro" id="IPR001347">
    <property type="entry name" value="SIS_dom"/>
</dbReference>
<dbReference type="PROSITE" id="PS51464">
    <property type="entry name" value="SIS"/>
    <property type="match status" value="1"/>
</dbReference>
<sequence>MSAQPQTYESLREAVLEEHRKLPKRIAQVATYAIDNPDEIAFGTVASIAASSGVPPSTLVRFAQHLGFDGFTSLQAVFRTRLRERTVSYDERLVALRAGPDDDGSRHILDGYVAASVQSLENLLVRADGARLSRAVDILANAETIYIIARRRSYPVASSVAYALGKLRIPYRLIDSAAGLDADVLELATPRDAALTVSFSPYAAATVDDVRLLARAKTPIIAITDSVFSPLTEFASEWFEVPEADHAGFRSLAATMALAMTLVISVGKARQG</sequence>
<dbReference type="SUPFAM" id="SSF53697">
    <property type="entry name" value="SIS domain"/>
    <property type="match status" value="1"/>
</dbReference>
<dbReference type="CDD" id="cd05013">
    <property type="entry name" value="SIS_RpiR"/>
    <property type="match status" value="1"/>
</dbReference>
<comment type="caution">
    <text evidence="6">The sequence shown here is derived from an EMBL/GenBank/DDBJ whole genome shotgun (WGS) entry which is preliminary data.</text>
</comment>
<organism evidence="6 7">
    <name type="scientific">Mesorhizobium liriopis</name>
    <dbReference type="NCBI Taxonomy" id="2953882"/>
    <lineage>
        <taxon>Bacteria</taxon>
        <taxon>Pseudomonadati</taxon>
        <taxon>Pseudomonadota</taxon>
        <taxon>Alphaproteobacteria</taxon>
        <taxon>Hyphomicrobiales</taxon>
        <taxon>Phyllobacteriaceae</taxon>
        <taxon>Mesorhizobium</taxon>
    </lineage>
</organism>
<evidence type="ECO:0000313" key="7">
    <source>
        <dbReference type="Proteomes" id="UP001205906"/>
    </source>
</evidence>
<feature type="domain" description="SIS" evidence="5">
    <location>
        <begin position="135"/>
        <end position="272"/>
    </location>
</feature>
<dbReference type="InterPro" id="IPR000281">
    <property type="entry name" value="HTH_RpiR"/>
</dbReference>
<keyword evidence="1" id="KW-0805">Transcription regulation</keyword>
<evidence type="ECO:0000259" key="5">
    <source>
        <dbReference type="PROSITE" id="PS51464"/>
    </source>
</evidence>
<dbReference type="SUPFAM" id="SSF46689">
    <property type="entry name" value="Homeodomain-like"/>
    <property type="match status" value="1"/>
</dbReference>
<dbReference type="InterPro" id="IPR047640">
    <property type="entry name" value="RpiR-like"/>
</dbReference>
<feature type="domain" description="HTH rpiR-type" evidence="4">
    <location>
        <begin position="9"/>
        <end position="85"/>
    </location>
</feature>
<dbReference type="InterPro" id="IPR036388">
    <property type="entry name" value="WH-like_DNA-bd_sf"/>
</dbReference>
<accession>A0ABT1C2J2</accession>
<dbReference type="PROSITE" id="PS51071">
    <property type="entry name" value="HTH_RPIR"/>
    <property type="match status" value="1"/>
</dbReference>
<keyword evidence="2" id="KW-0238">DNA-binding</keyword>
<evidence type="ECO:0000256" key="1">
    <source>
        <dbReference type="ARBA" id="ARBA00023015"/>
    </source>
</evidence>
<dbReference type="Gene3D" id="3.40.50.10490">
    <property type="entry name" value="Glucose-6-phosphate isomerase like protein, domain 1"/>
    <property type="match status" value="1"/>
</dbReference>
<dbReference type="EMBL" id="JAMXQS010000002">
    <property type="protein sequence ID" value="MCO6049029.1"/>
    <property type="molecule type" value="Genomic_DNA"/>
</dbReference>
<proteinExistence type="predicted"/>
<reference evidence="6 7" key="1">
    <citation type="submission" date="2022-06" db="EMBL/GenBank/DDBJ databases">
        <title>Mesorhizobium sp. strain RP14 Genome sequencing and assembly.</title>
        <authorList>
            <person name="Kim I."/>
        </authorList>
    </citation>
    <scope>NUCLEOTIDE SEQUENCE [LARGE SCALE GENOMIC DNA]</scope>
    <source>
        <strain evidence="7">RP14(2022)</strain>
    </source>
</reference>
<dbReference type="InterPro" id="IPR046348">
    <property type="entry name" value="SIS_dom_sf"/>
</dbReference>